<accession>A0ABP3SDS6</accession>
<dbReference type="InterPro" id="IPR036097">
    <property type="entry name" value="HisK_dim/P_sf"/>
</dbReference>
<evidence type="ECO:0000256" key="5">
    <source>
        <dbReference type="ARBA" id="ARBA00022679"/>
    </source>
</evidence>
<dbReference type="Pfam" id="PF02518">
    <property type="entry name" value="HATPase_c"/>
    <property type="match status" value="1"/>
</dbReference>
<feature type="domain" description="HAMP" evidence="12">
    <location>
        <begin position="182"/>
        <end position="234"/>
    </location>
</feature>
<keyword evidence="4" id="KW-0597">Phosphoprotein</keyword>
<keyword evidence="9" id="KW-0902">Two-component regulatory system</keyword>
<dbReference type="Gene3D" id="1.10.287.130">
    <property type="match status" value="1"/>
</dbReference>
<evidence type="ECO:0000256" key="2">
    <source>
        <dbReference type="ARBA" id="ARBA00004236"/>
    </source>
</evidence>
<proteinExistence type="predicted"/>
<protein>
    <recommendedName>
        <fullName evidence="3">histidine kinase</fullName>
        <ecNumber evidence="3">2.7.13.3</ecNumber>
    </recommendedName>
</protein>
<dbReference type="EC" id="2.7.13.3" evidence="3"/>
<gene>
    <name evidence="13" type="ORF">GCM10009547_43380</name>
</gene>
<evidence type="ECO:0000259" key="11">
    <source>
        <dbReference type="PROSITE" id="PS50109"/>
    </source>
</evidence>
<keyword evidence="7 13" id="KW-0418">Kinase</keyword>
<keyword evidence="10" id="KW-0472">Membrane</keyword>
<dbReference type="CDD" id="cd00082">
    <property type="entry name" value="HisKA"/>
    <property type="match status" value="1"/>
</dbReference>
<keyword evidence="14" id="KW-1185">Reference proteome</keyword>
<dbReference type="Gene3D" id="6.10.340.10">
    <property type="match status" value="1"/>
</dbReference>
<dbReference type="InterPro" id="IPR050428">
    <property type="entry name" value="TCS_sensor_his_kinase"/>
</dbReference>
<dbReference type="PROSITE" id="PS50109">
    <property type="entry name" value="HIS_KIN"/>
    <property type="match status" value="1"/>
</dbReference>
<comment type="catalytic activity">
    <reaction evidence="1">
        <text>ATP + protein L-histidine = ADP + protein N-phospho-L-histidine.</text>
        <dbReference type="EC" id="2.7.13.3"/>
    </reaction>
</comment>
<comment type="subcellular location">
    <subcellularLocation>
        <location evidence="2">Cell membrane</location>
    </subcellularLocation>
</comment>
<evidence type="ECO:0000259" key="12">
    <source>
        <dbReference type="PROSITE" id="PS50885"/>
    </source>
</evidence>
<dbReference type="RefSeq" id="WP_344608728.1">
    <property type="nucleotide sequence ID" value="NZ_BAAAHE010000047.1"/>
</dbReference>
<dbReference type="SMART" id="SM00387">
    <property type="entry name" value="HATPase_c"/>
    <property type="match status" value="1"/>
</dbReference>
<evidence type="ECO:0000256" key="6">
    <source>
        <dbReference type="ARBA" id="ARBA00022692"/>
    </source>
</evidence>
<dbReference type="Pfam" id="PF00512">
    <property type="entry name" value="HisKA"/>
    <property type="match status" value="1"/>
</dbReference>
<name>A0ABP3SDS6_9ACTN</name>
<keyword evidence="8" id="KW-1133">Transmembrane helix</keyword>
<feature type="domain" description="Histidine kinase" evidence="11">
    <location>
        <begin position="242"/>
        <end position="450"/>
    </location>
</feature>
<comment type="caution">
    <text evidence="13">The sequence shown here is derived from an EMBL/GenBank/DDBJ whole genome shotgun (WGS) entry which is preliminary data.</text>
</comment>
<dbReference type="InterPro" id="IPR004358">
    <property type="entry name" value="Sig_transdc_His_kin-like_C"/>
</dbReference>
<evidence type="ECO:0000256" key="10">
    <source>
        <dbReference type="ARBA" id="ARBA00023136"/>
    </source>
</evidence>
<keyword evidence="6" id="KW-0812">Transmembrane</keyword>
<dbReference type="SUPFAM" id="SSF47384">
    <property type="entry name" value="Homodimeric domain of signal transducing histidine kinase"/>
    <property type="match status" value="1"/>
</dbReference>
<dbReference type="PROSITE" id="PS50885">
    <property type="entry name" value="HAMP"/>
    <property type="match status" value="1"/>
</dbReference>
<reference evidence="14" key="1">
    <citation type="journal article" date="2019" name="Int. J. Syst. Evol. Microbiol.">
        <title>The Global Catalogue of Microorganisms (GCM) 10K type strain sequencing project: providing services to taxonomists for standard genome sequencing and annotation.</title>
        <authorList>
            <consortium name="The Broad Institute Genomics Platform"/>
            <consortium name="The Broad Institute Genome Sequencing Center for Infectious Disease"/>
            <person name="Wu L."/>
            <person name="Ma J."/>
        </authorList>
    </citation>
    <scope>NUCLEOTIDE SEQUENCE [LARGE SCALE GENOMIC DNA]</scope>
    <source>
        <strain evidence="14">JCM 10671</strain>
    </source>
</reference>
<dbReference type="InterPro" id="IPR036890">
    <property type="entry name" value="HATPase_C_sf"/>
</dbReference>
<dbReference type="SMART" id="SM00304">
    <property type="entry name" value="HAMP"/>
    <property type="match status" value="1"/>
</dbReference>
<dbReference type="CDD" id="cd00075">
    <property type="entry name" value="HATPase"/>
    <property type="match status" value="1"/>
</dbReference>
<dbReference type="GO" id="GO:0016301">
    <property type="term" value="F:kinase activity"/>
    <property type="evidence" value="ECO:0007669"/>
    <property type="project" value="UniProtKB-KW"/>
</dbReference>
<dbReference type="SMART" id="SM00388">
    <property type="entry name" value="HisKA"/>
    <property type="match status" value="1"/>
</dbReference>
<dbReference type="SUPFAM" id="SSF158472">
    <property type="entry name" value="HAMP domain-like"/>
    <property type="match status" value="1"/>
</dbReference>
<dbReference type="PANTHER" id="PTHR45436">
    <property type="entry name" value="SENSOR HISTIDINE KINASE YKOH"/>
    <property type="match status" value="1"/>
</dbReference>
<dbReference type="Proteomes" id="UP001500957">
    <property type="component" value="Unassembled WGS sequence"/>
</dbReference>
<evidence type="ECO:0000256" key="7">
    <source>
        <dbReference type="ARBA" id="ARBA00022777"/>
    </source>
</evidence>
<dbReference type="CDD" id="cd06225">
    <property type="entry name" value="HAMP"/>
    <property type="match status" value="1"/>
</dbReference>
<keyword evidence="5" id="KW-0808">Transferase</keyword>
<dbReference type="InterPro" id="IPR003660">
    <property type="entry name" value="HAMP_dom"/>
</dbReference>
<evidence type="ECO:0000256" key="9">
    <source>
        <dbReference type="ARBA" id="ARBA00023012"/>
    </source>
</evidence>
<evidence type="ECO:0000313" key="14">
    <source>
        <dbReference type="Proteomes" id="UP001500957"/>
    </source>
</evidence>
<dbReference type="InterPro" id="IPR005467">
    <property type="entry name" value="His_kinase_dom"/>
</dbReference>
<dbReference type="EMBL" id="BAAAHE010000047">
    <property type="protein sequence ID" value="GAA0634631.1"/>
    <property type="molecule type" value="Genomic_DNA"/>
</dbReference>
<dbReference type="InterPro" id="IPR003661">
    <property type="entry name" value="HisK_dim/P_dom"/>
</dbReference>
<dbReference type="SUPFAM" id="SSF55874">
    <property type="entry name" value="ATPase domain of HSP90 chaperone/DNA topoisomerase II/histidine kinase"/>
    <property type="match status" value="1"/>
</dbReference>
<organism evidence="13 14">
    <name type="scientific">Sporichthya brevicatena</name>
    <dbReference type="NCBI Taxonomy" id="171442"/>
    <lineage>
        <taxon>Bacteria</taxon>
        <taxon>Bacillati</taxon>
        <taxon>Actinomycetota</taxon>
        <taxon>Actinomycetes</taxon>
        <taxon>Sporichthyales</taxon>
        <taxon>Sporichthyaceae</taxon>
        <taxon>Sporichthya</taxon>
    </lineage>
</organism>
<evidence type="ECO:0000313" key="13">
    <source>
        <dbReference type="EMBL" id="GAA0634631.1"/>
    </source>
</evidence>
<dbReference type="InterPro" id="IPR003594">
    <property type="entry name" value="HATPase_dom"/>
</dbReference>
<dbReference type="PRINTS" id="PR00344">
    <property type="entry name" value="BCTRLSENSOR"/>
</dbReference>
<dbReference type="PANTHER" id="PTHR45436:SF5">
    <property type="entry name" value="SENSOR HISTIDINE KINASE TRCS"/>
    <property type="match status" value="1"/>
</dbReference>
<dbReference type="Gene3D" id="3.30.565.10">
    <property type="entry name" value="Histidine kinase-like ATPase, C-terminal domain"/>
    <property type="match status" value="1"/>
</dbReference>
<evidence type="ECO:0000256" key="4">
    <source>
        <dbReference type="ARBA" id="ARBA00022553"/>
    </source>
</evidence>
<evidence type="ECO:0000256" key="3">
    <source>
        <dbReference type="ARBA" id="ARBA00012438"/>
    </source>
</evidence>
<sequence length="454" mass="48314">MRRPRGLRGRIALTFGAGALLIAGTLAGSTFFFSRAYLYDQRERTVVRQAALDAVFVADQLDSADANIPAILSAAGAPESGTVVVERDGEWYSSSLGVGREVIPPALAERVNSGRAARTTVTRDGVPTVVVGIPLTRPGATFYRVVPLRELHETIRTLQAVLATGAAVAGVSGIALGIWASRRVVQPLNLVAATAAEVAGGLLDTRLPPTDDPDLATIVGSFNAMVDTLRRRIERDSRFAADVAHELRSPLTTLVAAVDVMQRRRDELPDRSREALDLVHAELDRFLQLVDSLLTLARAEAGLERDRLEAVSMTELAAQVADRAGAGAHIVSAVDPGLVLGDKALLERALFNLVNNAERHGGGVSAVRVERRDDQVAVLVDDEGPGVPVTERERIFERFATNRAARGSSSGTGLGLALVAQTVTAHEGMVWCTANPSGGARFVVRMPALPEDEL</sequence>
<evidence type="ECO:0000256" key="8">
    <source>
        <dbReference type="ARBA" id="ARBA00022989"/>
    </source>
</evidence>
<evidence type="ECO:0000256" key="1">
    <source>
        <dbReference type="ARBA" id="ARBA00000085"/>
    </source>
</evidence>
<dbReference type="Pfam" id="PF00672">
    <property type="entry name" value="HAMP"/>
    <property type="match status" value="1"/>
</dbReference>